<feature type="non-terminal residue" evidence="5">
    <location>
        <position position="2418"/>
    </location>
</feature>
<keyword evidence="1" id="KW-0863">Zinc-finger</keyword>
<feature type="compositionally biased region" description="Low complexity" evidence="2">
    <location>
        <begin position="1625"/>
        <end position="1638"/>
    </location>
</feature>
<organism evidence="5 6">
    <name type="scientific">Prorocentrum cordatum</name>
    <dbReference type="NCBI Taxonomy" id="2364126"/>
    <lineage>
        <taxon>Eukaryota</taxon>
        <taxon>Sar</taxon>
        <taxon>Alveolata</taxon>
        <taxon>Dinophyceae</taxon>
        <taxon>Prorocentrales</taxon>
        <taxon>Prorocentraceae</taxon>
        <taxon>Prorocentrum</taxon>
    </lineage>
</organism>
<reference evidence="5" key="1">
    <citation type="submission" date="2023-10" db="EMBL/GenBank/DDBJ databases">
        <authorList>
            <person name="Chen Y."/>
            <person name="Shah S."/>
            <person name="Dougan E. K."/>
            <person name="Thang M."/>
            <person name="Chan C."/>
        </authorList>
    </citation>
    <scope>NUCLEOTIDE SEQUENCE [LARGE SCALE GENOMIC DNA]</scope>
</reference>
<feature type="region of interest" description="Disordered" evidence="2">
    <location>
        <begin position="645"/>
        <end position="691"/>
    </location>
</feature>
<accession>A0ABN9R6X4</accession>
<evidence type="ECO:0000313" key="6">
    <source>
        <dbReference type="Proteomes" id="UP001189429"/>
    </source>
</evidence>
<keyword evidence="6" id="KW-1185">Reference proteome</keyword>
<keyword evidence="1" id="KW-0862">Zinc</keyword>
<gene>
    <name evidence="5" type="ORF">PCOR1329_LOCUS17471</name>
</gene>
<dbReference type="Gene3D" id="3.30.420.10">
    <property type="entry name" value="Ribonuclease H-like superfamily/Ribonuclease H"/>
    <property type="match status" value="1"/>
</dbReference>
<dbReference type="InterPro" id="IPR036397">
    <property type="entry name" value="RNaseH_sf"/>
</dbReference>
<dbReference type="PROSITE" id="PS50994">
    <property type="entry name" value="INTEGRASE"/>
    <property type="match status" value="1"/>
</dbReference>
<feature type="region of interest" description="Disordered" evidence="2">
    <location>
        <begin position="1245"/>
        <end position="1280"/>
    </location>
</feature>
<feature type="domain" description="C3H1-type" evidence="3">
    <location>
        <begin position="694"/>
        <end position="722"/>
    </location>
</feature>
<proteinExistence type="predicted"/>
<protein>
    <recommendedName>
        <fullName evidence="7">Copia protein</fullName>
    </recommendedName>
</protein>
<evidence type="ECO:0008006" key="7">
    <source>
        <dbReference type="Google" id="ProtNLM"/>
    </source>
</evidence>
<feature type="region of interest" description="Disordered" evidence="2">
    <location>
        <begin position="1442"/>
        <end position="1463"/>
    </location>
</feature>
<feature type="region of interest" description="Disordered" evidence="2">
    <location>
        <begin position="1612"/>
        <end position="1644"/>
    </location>
</feature>
<keyword evidence="1" id="KW-0479">Metal-binding</keyword>
<dbReference type="SUPFAM" id="SSF53098">
    <property type="entry name" value="Ribonuclease H-like"/>
    <property type="match status" value="1"/>
</dbReference>
<feature type="compositionally biased region" description="Pro residues" evidence="2">
    <location>
        <begin position="1265"/>
        <end position="1280"/>
    </location>
</feature>
<evidence type="ECO:0000256" key="2">
    <source>
        <dbReference type="SAM" id="MobiDB-lite"/>
    </source>
</evidence>
<dbReference type="Proteomes" id="UP001189429">
    <property type="component" value="Unassembled WGS sequence"/>
</dbReference>
<feature type="compositionally biased region" description="Basic and acidic residues" evidence="2">
    <location>
        <begin position="662"/>
        <end position="672"/>
    </location>
</feature>
<name>A0ABN9R6X4_9DINO</name>
<dbReference type="EMBL" id="CAUYUJ010005425">
    <property type="protein sequence ID" value="CAK0813605.1"/>
    <property type="molecule type" value="Genomic_DNA"/>
</dbReference>
<dbReference type="InterPro" id="IPR000571">
    <property type="entry name" value="Znf_CCCH"/>
</dbReference>
<evidence type="ECO:0000259" key="4">
    <source>
        <dbReference type="PROSITE" id="PS50994"/>
    </source>
</evidence>
<dbReference type="CDD" id="cd09272">
    <property type="entry name" value="RNase_HI_RT_Ty1"/>
    <property type="match status" value="1"/>
</dbReference>
<feature type="compositionally biased region" description="Low complexity" evidence="2">
    <location>
        <begin position="1245"/>
        <end position="1264"/>
    </location>
</feature>
<dbReference type="InterPro" id="IPR012337">
    <property type="entry name" value="RNaseH-like_sf"/>
</dbReference>
<dbReference type="PROSITE" id="PS50103">
    <property type="entry name" value="ZF_C3H1"/>
    <property type="match status" value="1"/>
</dbReference>
<feature type="domain" description="Integrase catalytic" evidence="4">
    <location>
        <begin position="923"/>
        <end position="1100"/>
    </location>
</feature>
<dbReference type="InterPro" id="IPR001584">
    <property type="entry name" value="Integrase_cat-core"/>
</dbReference>
<evidence type="ECO:0000259" key="3">
    <source>
        <dbReference type="PROSITE" id="PS50103"/>
    </source>
</evidence>
<dbReference type="SMART" id="SM00356">
    <property type="entry name" value="ZnF_C3H1"/>
    <property type="match status" value="1"/>
</dbReference>
<comment type="caution">
    <text evidence="5">The sequence shown here is derived from an EMBL/GenBank/DDBJ whole genome shotgun (WGS) entry which is preliminary data.</text>
</comment>
<evidence type="ECO:0000256" key="1">
    <source>
        <dbReference type="PROSITE-ProRule" id="PRU00723"/>
    </source>
</evidence>
<feature type="region of interest" description="Disordered" evidence="2">
    <location>
        <begin position="322"/>
        <end position="351"/>
    </location>
</feature>
<evidence type="ECO:0000313" key="5">
    <source>
        <dbReference type="EMBL" id="CAK0813605.1"/>
    </source>
</evidence>
<feature type="zinc finger region" description="C3H1-type" evidence="1">
    <location>
        <begin position="694"/>
        <end position="722"/>
    </location>
</feature>
<sequence>MRLELETWPTARPSTGITVCVHRYFNKLSQHFSTGAAIAAGPSEPMMLPDIILVIAITSGTMEADGLAAAPEVVMDENELERRAMAHEEVLEAQMMLTLSARTEAMTARATDIARAEQAEMRDELVGALMRAEAQQDSVRSEYAARLLDAEQHLDAAARQRINDVVETEAEELIAAGRRMHDELAARTAQLNVANLVHLGQLREVSEQAESSIRAARRAEAEVNANPESAINSLKAEALQAITDAQGAAAAARDAEQAAHRAESRQALRLRQAESRLHLEASAVSELRAQRAEAAGLCAQVVVRAAKLADYERDFAALRAGSWSRPEPPKPRGRWLAQNSSALPTGARRRRPLSADVARRLDLKRVAKFLQLVKVVLLPVSRKLARELGLLLIPNVFLETKPGLPAHMRSASLSSSSDEGDIRRRKGAVKELKLDPSPQASGPRRRIQSLCSKVCAASKRSKRRTLRWLQLAEDPAVTWERLEHLSSVQRKWGDLDTALADSTLQFATVSLERQLLTYQGQLTARGHPLSGRCALKMFFEQFRIESGQKSSIDVTTFVNLRFHGDLEAYLDMLDYILMGLTRQPDEELIVAIVEPQLRLCRDLAPTFVAFDGAEEGSEERAISWPYNRAWREVAREKRVAASKQLQDAVPKKIAAPGAGKGGKGDTGKGKAAEKKKKAAEKKKASAAAGRPDVAQDKPLCAAFQKSGKCDKGDKCEFRHAPKATAKAAPARVARHADEAAGATGVAMPSATDNDAEWAVADTGVGDDLLGAQTAVQFGDAHHRTDLHQLATANGTIAPDTTAVVGLERLGEDTEAVVLPGRINALSIGRRCAEYGYTFTWNPFEDKPVRLAPDGTPLDVRVDHYVPMVVAVAPETAGLGDDIWIAGDPSIVGGLTTYDQQIDPDEIPLKCGECLPDDAMDATFRNDPLSRGSSAPLPMDHVEMERGSDARRAAPYALNITDEGTGLFSSYPAVRRDASAVLDSVRRFEDTPEKIKRWWGDHVPEFRAAARQIREQRTLARYRSTPYRPQANGKAERMNRLSVEGTRALLHQSGFSESWWPLAIRAWATAYNVWERAPCTVFPFGGLVTYRPPAGSKTTKAELKHLGSTKWKSRLVPAVFVGVAAGPGETWAKSYLVVPLAAIMDDGRASRVSVRTVTDVVFPDQPAFPLKQRLMAHGAFEDLNLPAPIASDDIGAPGELIVTEDACEDDAERYDLTFDGDLSENAPHYSRKKRVMDIMMALDPDSPTVPVSPVPELAAEPAPEASAPPPRGSGRRPLPPIDAPLSIKATLQWNNRVLDVACPDAGGLRADAVRAQVAASPHVGLDPQELVVNRLSRHAWVPVKTSYVFRPGSLCLVELKAGAAPPTPADDPKEDFWEREDGLWHRVHVVPRVAMFTPIDVDGAPDADELGGWRLTKVDYHNGQSDLIEDDWLRDPSPHRPLHARWTGRTTFGPKDQEEIDAEGGNFLGSLAPPPAPVDADLAELAQPAPVAAIDAEVVPGPDRAPPAGWGRDDFGADGVVRGSVWAPPWSTRPPAFEPEVWMSLNAANRLAARNAWKADDPVGSAAQEARRKAWAEHKSKKAKPAGPAPRVLCSCTGFVGGDLESDYVGAPGARPSMPARRSVEAALPPQGPAAPADPSDAGRVLAPKSKGQLCQQAFPAILSGDFDELFIELCCTENSKLSEHAPRRTLATRVTTDLDFTDTAVLKHLKHLARSARKHKVRVAVWSAIPCTAGCPWKHVNESKGIKAGDPELTEKLISHGVALCRHVRNMGQLLFGNGRPLPTCGRTLQFRRCAMGLTRATASSPTSKVVWTRKKWCIYSTDAHVRTAFSAFTSDPHEDQKEFVWCRGKFAKESAIYTDTFARTFWLARGVVSRPAAPGPRFRSFFKGCAPEASGADHRGHDASAPPSRPFWCAMVTRVVKPRGPEANCDEARAAIAKERSRMHDKGVWDESDVHSLRDLLRDPKLAEAMFGRVFAILGIKGEELSKEHQQLKARAVFQGSNVRTKTGSSAAELFEEVADAPASFAAGRAAIAAGVLKGFDNKLRDAESAYLQAPIDSTSRVPTFVELPEARWPDSWCFDGSARKKPKYTRPHCRLIKALYGHPEAGALWEAKLDSILRQRLWGELEKHVSFKEPEADLDRYVGAHYDTPQYDSRRPHAPRPLVTNMSDYVKNAVKKFVEDVARTAPQMRLGKVTSPFVSPEQWADPGAMPGAFATTAASYVATVFFLSRVARPDISVAVQRLCPHVTKWSTTHDVAVVRSSDADWAGDAETTRSTSGLFLELFAPTSEHSWPLSWASQTQTATSSATAESETLAMSKNVRMDALPMADMLAKMGAKTNIVVLVDNTQAIAAVERGYSKKLRHLERAHKCAISVVHELWKDGEIEVEHRPTATHKGDGFTMALLPAKFIQARELMNI</sequence>